<evidence type="ECO:0000313" key="1">
    <source>
        <dbReference type="EMBL" id="WMT16740.1"/>
    </source>
</evidence>
<dbReference type="Proteomes" id="UP001235341">
    <property type="component" value="Chromosome"/>
</dbReference>
<protein>
    <submittedName>
        <fullName evidence="1">SymE family type I addiction module toxin</fullName>
    </submittedName>
</protein>
<keyword evidence="2" id="KW-1185">Reference proteome</keyword>
<proteinExistence type="predicted"/>
<organism evidence="1 2">
    <name type="scientific">Serratia fonticola</name>
    <dbReference type="NCBI Taxonomy" id="47917"/>
    <lineage>
        <taxon>Bacteria</taxon>
        <taxon>Pseudomonadati</taxon>
        <taxon>Pseudomonadota</taxon>
        <taxon>Gammaproteobacteria</taxon>
        <taxon>Enterobacterales</taxon>
        <taxon>Yersiniaceae</taxon>
        <taxon>Serratia</taxon>
    </lineage>
</organism>
<accession>A0ABY9PVM6</accession>
<name>A0ABY9PVM6_SERFO</name>
<reference evidence="1 2" key="1">
    <citation type="submission" date="2023-08" db="EMBL/GenBank/DDBJ databases">
        <title>Complete Genome and Methylome dissection of Serratia fonticola NEB369.</title>
        <authorList>
            <person name="Fomenkov A."/>
            <person name="Roberts R.D."/>
        </authorList>
    </citation>
    <scope>NUCLEOTIDE SEQUENCE [LARGE SCALE GENOMIC DNA]</scope>
    <source>
        <strain evidence="1 2">NEB369</strain>
    </source>
</reference>
<evidence type="ECO:0000313" key="2">
    <source>
        <dbReference type="Proteomes" id="UP001235341"/>
    </source>
</evidence>
<dbReference type="EMBL" id="CP133586">
    <property type="protein sequence ID" value="WMT16740.1"/>
    <property type="molecule type" value="Genomic_DNA"/>
</dbReference>
<sequence length="51" mass="5925">MRDNSELYLAGDWFTQCGLTGQPLAISMIANGCPVRRLFRYNKIICFRNNR</sequence>
<gene>
    <name evidence="1" type="ORF">RFB13_10630</name>
</gene>